<organism evidence="3 4">
    <name type="scientific">Amanita muscaria (strain Koide BX008)</name>
    <dbReference type="NCBI Taxonomy" id="946122"/>
    <lineage>
        <taxon>Eukaryota</taxon>
        <taxon>Fungi</taxon>
        <taxon>Dikarya</taxon>
        <taxon>Basidiomycota</taxon>
        <taxon>Agaricomycotina</taxon>
        <taxon>Agaricomycetes</taxon>
        <taxon>Agaricomycetidae</taxon>
        <taxon>Agaricales</taxon>
        <taxon>Pluteineae</taxon>
        <taxon>Amanitaceae</taxon>
        <taxon>Amanita</taxon>
    </lineage>
</organism>
<dbReference type="EMBL" id="KN818223">
    <property type="protein sequence ID" value="KIL71007.1"/>
    <property type="molecule type" value="Genomic_DNA"/>
</dbReference>
<name>A0A0C2X9I2_AMAMK</name>
<feature type="compositionally biased region" description="Basic and acidic residues" evidence="1">
    <location>
        <begin position="472"/>
        <end position="488"/>
    </location>
</feature>
<dbReference type="OrthoDB" id="3058790at2759"/>
<feature type="region of interest" description="Disordered" evidence="1">
    <location>
        <begin position="392"/>
        <end position="425"/>
    </location>
</feature>
<keyword evidence="2" id="KW-0812">Transmembrane</keyword>
<evidence type="ECO:0000256" key="2">
    <source>
        <dbReference type="SAM" id="Phobius"/>
    </source>
</evidence>
<dbReference type="AlphaFoldDB" id="A0A0C2X9I2"/>
<proteinExistence type="predicted"/>
<feature type="transmembrane region" description="Helical" evidence="2">
    <location>
        <begin position="444"/>
        <end position="463"/>
    </location>
</feature>
<protein>
    <submittedName>
        <fullName evidence="3">Uncharacterized protein</fullName>
    </submittedName>
</protein>
<dbReference type="HOGENOM" id="CLU_475615_0_0_1"/>
<evidence type="ECO:0000256" key="1">
    <source>
        <dbReference type="SAM" id="MobiDB-lite"/>
    </source>
</evidence>
<dbReference type="Proteomes" id="UP000054549">
    <property type="component" value="Unassembled WGS sequence"/>
</dbReference>
<dbReference type="InParanoid" id="A0A0C2X9I2"/>
<keyword evidence="4" id="KW-1185">Reference proteome</keyword>
<keyword evidence="2" id="KW-0472">Membrane</keyword>
<gene>
    <name evidence="3" type="ORF">M378DRAFT_116486</name>
</gene>
<keyword evidence="2" id="KW-1133">Transmembrane helix</keyword>
<sequence length="573" mass="63040">MQINFNPGVGQRSTVSPLLLASHISSYAAVRFTAVLDNSEYEQISRDGGKLQLWSNNPSIDGSEWQEHDFTEDTNTSYAENLTLGGRRLSLCLSVVLPRRVDEVELSYTYRISCPDGRVKWLGKYGQNGICVVHRQGSSHIILGDRWYSKDHTTFNLDAGESSKAHLNVLGGLDPNPSALLAHSATDGAKAVVSNCSLLFIVPKHAPDSHILPQAFVISSLLGNSISLSATGDVTINDNAKNSLLFQVYDPRTDLRSVVEAAITHSMSGKIRALSIDRQNRLAVLATAAVPMHLVAIGLSPESNIQTTEAELEQRDLENLFTDPVNSICVYPPFQTGADQISRDDTPGCDAKRVSLDIGTRYILSPEYHLRCQGGLWRISVLSDHTNVRAPLEQPDARMLPTPPASPKVPAERPGALKGSPSPATGRAQLAKRIAKAMVTYVRYWFALMFFPITIIFHILSILRRETSAKFNNAKKDSKSRKDAETRPRQTVAGEEYPERAMHCRNLSLRVLPGQLTILLRPGDGVAEEDSKRVFSLRFDGEELSGFVEQHSDEAVLLTTFVDKEGDVEICAV</sequence>
<evidence type="ECO:0000313" key="4">
    <source>
        <dbReference type="Proteomes" id="UP000054549"/>
    </source>
</evidence>
<feature type="region of interest" description="Disordered" evidence="1">
    <location>
        <begin position="472"/>
        <end position="492"/>
    </location>
</feature>
<reference evidence="3 4" key="1">
    <citation type="submission" date="2014-04" db="EMBL/GenBank/DDBJ databases">
        <title>Evolutionary Origins and Diversification of the Mycorrhizal Mutualists.</title>
        <authorList>
            <consortium name="DOE Joint Genome Institute"/>
            <consortium name="Mycorrhizal Genomics Consortium"/>
            <person name="Kohler A."/>
            <person name="Kuo A."/>
            <person name="Nagy L.G."/>
            <person name="Floudas D."/>
            <person name="Copeland A."/>
            <person name="Barry K.W."/>
            <person name="Cichocki N."/>
            <person name="Veneault-Fourrey C."/>
            <person name="LaButti K."/>
            <person name="Lindquist E.A."/>
            <person name="Lipzen A."/>
            <person name="Lundell T."/>
            <person name="Morin E."/>
            <person name="Murat C."/>
            <person name="Riley R."/>
            <person name="Ohm R."/>
            <person name="Sun H."/>
            <person name="Tunlid A."/>
            <person name="Henrissat B."/>
            <person name="Grigoriev I.V."/>
            <person name="Hibbett D.S."/>
            <person name="Martin F."/>
        </authorList>
    </citation>
    <scope>NUCLEOTIDE SEQUENCE [LARGE SCALE GENOMIC DNA]</scope>
    <source>
        <strain evidence="3 4">Koide BX008</strain>
    </source>
</reference>
<evidence type="ECO:0000313" key="3">
    <source>
        <dbReference type="EMBL" id="KIL71007.1"/>
    </source>
</evidence>
<accession>A0A0C2X9I2</accession>